<dbReference type="OrthoDB" id="5615320at2"/>
<evidence type="ECO:0000313" key="3">
    <source>
        <dbReference type="Proteomes" id="UP000006242"/>
    </source>
</evidence>
<keyword evidence="1" id="KW-1133">Transmembrane helix</keyword>
<keyword evidence="1" id="KW-0812">Transmembrane</keyword>
<gene>
    <name evidence="2" type="ORF">SSPSH_001533</name>
</gene>
<keyword evidence="1" id="KW-0472">Membrane</keyword>
<feature type="transmembrane region" description="Helical" evidence="1">
    <location>
        <begin position="105"/>
        <end position="128"/>
    </location>
</feature>
<reference evidence="2 3" key="2">
    <citation type="journal article" date="2013" name="PLoS ONE">
        <title>INDIGO - INtegrated Data Warehouse of MIcrobial GenOmes with Examples from the Red Sea Extremophiles.</title>
        <authorList>
            <person name="Alam I."/>
            <person name="Antunes A."/>
            <person name="Kamau A.A."/>
            <person name="Ba Alawi W."/>
            <person name="Kalkatawi M."/>
            <person name="Stingl U."/>
            <person name="Bajic V.B."/>
        </authorList>
    </citation>
    <scope>NUCLEOTIDE SEQUENCE [LARGE SCALE GENOMIC DNA]</scope>
    <source>
        <strain evidence="2 3">E1L3A</strain>
    </source>
</reference>
<organism evidence="2 3">
    <name type="scientific">Salinisphaera shabanensis E1L3A</name>
    <dbReference type="NCBI Taxonomy" id="1033802"/>
    <lineage>
        <taxon>Bacteria</taxon>
        <taxon>Pseudomonadati</taxon>
        <taxon>Pseudomonadota</taxon>
        <taxon>Gammaproteobacteria</taxon>
        <taxon>Salinisphaerales</taxon>
        <taxon>Salinisphaeraceae</taxon>
        <taxon>Salinisphaera</taxon>
    </lineage>
</organism>
<sequence>MNSARLVEWLVVWVYRLSPYAWLDAGMARMERRDHGRWRQARYVASECYIVGWLVLSVLLWWQASELPAWLAWPVLLRIAGILNKEIGVVLFGRCKITPGRIVAATGRTIVLALENYATAALLMAFVYTKMGRFHLPNGESGVLDGGHALVQSLSVQFSMSGAYRPLDLDTWVLVMAQSGFSFLFSLIVISLFVSLLDIGSDRH</sequence>
<feature type="transmembrane region" description="Helical" evidence="1">
    <location>
        <begin position="44"/>
        <end position="64"/>
    </location>
</feature>
<dbReference type="AlphaFoldDB" id="U2ENQ4"/>
<reference evidence="2 3" key="1">
    <citation type="journal article" date="2011" name="J. Bacteriol.">
        <title>Genome sequence of Salinisphaera shabanensis, a gammaproteobacterium from the harsh, variable environment of the brine-seawater interface of the Shaban Deep in the Red Sea.</title>
        <authorList>
            <person name="Antunes A."/>
            <person name="Alam I."/>
            <person name="Bajic V.B."/>
            <person name="Stingl U."/>
        </authorList>
    </citation>
    <scope>NUCLEOTIDE SEQUENCE [LARGE SCALE GENOMIC DNA]</scope>
    <source>
        <strain evidence="2 3">E1L3A</strain>
    </source>
</reference>
<dbReference type="STRING" id="1033802.SSPSH_001533"/>
<accession>U2ENQ4</accession>
<evidence type="ECO:0000313" key="2">
    <source>
        <dbReference type="EMBL" id="ERJ19465.1"/>
    </source>
</evidence>
<keyword evidence="3" id="KW-1185">Reference proteome</keyword>
<comment type="caution">
    <text evidence="2">The sequence shown here is derived from an EMBL/GenBank/DDBJ whole genome shotgun (WGS) entry which is preliminary data.</text>
</comment>
<dbReference type="RefSeq" id="WP_006915547.1">
    <property type="nucleotide sequence ID" value="NZ_AFNV02000009.1"/>
</dbReference>
<evidence type="ECO:0000256" key="1">
    <source>
        <dbReference type="SAM" id="Phobius"/>
    </source>
</evidence>
<dbReference type="Proteomes" id="UP000006242">
    <property type="component" value="Unassembled WGS sequence"/>
</dbReference>
<dbReference type="eggNOG" id="ENOG5030YPR">
    <property type="taxonomic scope" value="Bacteria"/>
</dbReference>
<dbReference type="EMBL" id="AFNV02000009">
    <property type="protein sequence ID" value="ERJ19465.1"/>
    <property type="molecule type" value="Genomic_DNA"/>
</dbReference>
<proteinExistence type="predicted"/>
<feature type="transmembrane region" description="Helical" evidence="1">
    <location>
        <begin position="172"/>
        <end position="197"/>
    </location>
</feature>
<feature type="transmembrane region" description="Helical" evidence="1">
    <location>
        <begin position="70"/>
        <end position="93"/>
    </location>
</feature>
<protein>
    <submittedName>
        <fullName evidence="2">Uncharacterized protein</fullName>
    </submittedName>
</protein>
<name>U2ENQ4_9GAMM</name>